<evidence type="ECO:0000256" key="2">
    <source>
        <dbReference type="SAM" id="MobiDB-lite"/>
    </source>
</evidence>
<dbReference type="KEGG" id="acoa:RB602_11715"/>
<sequence>MNDAAAPDQMHAASDAADQTLAAQFFLNDPLAFRGICLRGFGPVRDHLVAQLVERLSADYPVIKVPINVDNERLLGGVDLTATLATGRRVERPGLIEQAEGGVLLIPMAERMAEDVAAHIAQALDTSNLGVILLDDSVEADEAPPRGLIERIAFRCDLSRVRTLEAVDLAPTPPETKPAKLSKDQQKSLAVTAAMLGIYSVRPLLFAQSVARQHAALYEQAKVDDDDIATAVRLVLAPRATQLPPAEPPPEEEPPPPEDQQPEEPEDDPGDGDEEQSLDDIPLEDILLEAAAAAIPPHVLDQINDNVRAAGPSSAGKSGQKSKSTMRGRPLGTRPGLPGNGKRLALIDSLRAAAPWQTIRRNAAQQADQDADPEKIHIRKSDLRVRHFEERRETVTIFAVDASGSSALARLAEAKGAVELMLAEAYVKRSQVALIAFRQNGAEVLLPPTRSLTRARRALSALPGGGGTPLAAGLIAAQQLAEAAVKRGQTPTIALLTDGKANVLSDGTPDRKGAMEEAENAAKAIAAQALPAIVLDISPRPRPEAATLAKALNGRYFPLPRAQSAAMVEAIESVGQDAGR</sequence>
<organism evidence="4 5">
    <name type="scientific">Alterisphingorhabdus coralli</name>
    <dbReference type="NCBI Taxonomy" id="3071408"/>
    <lineage>
        <taxon>Bacteria</taxon>
        <taxon>Pseudomonadati</taxon>
        <taxon>Pseudomonadota</taxon>
        <taxon>Alphaproteobacteria</taxon>
        <taxon>Sphingomonadales</taxon>
        <taxon>Sphingomonadaceae</taxon>
        <taxon>Alterisphingorhabdus (ex Yan et al. 2024)</taxon>
    </lineage>
</organism>
<feature type="region of interest" description="Disordered" evidence="2">
    <location>
        <begin position="240"/>
        <end position="277"/>
    </location>
</feature>
<dbReference type="EMBL" id="CP136594">
    <property type="protein sequence ID" value="WOE74511.1"/>
    <property type="molecule type" value="Genomic_DNA"/>
</dbReference>
<dbReference type="PANTHER" id="PTHR43473:SF2">
    <property type="entry name" value="MAGNESIUM-CHELATASE SUBUNIT CHLD, CHLOROPLASTIC"/>
    <property type="match status" value="1"/>
</dbReference>
<dbReference type="SUPFAM" id="SSF53300">
    <property type="entry name" value="vWA-like"/>
    <property type="match status" value="1"/>
</dbReference>
<proteinExistence type="inferred from homology"/>
<dbReference type="GO" id="GO:0016851">
    <property type="term" value="F:magnesium chelatase activity"/>
    <property type="evidence" value="ECO:0007669"/>
    <property type="project" value="UniProtKB-EC"/>
</dbReference>
<dbReference type="PROSITE" id="PS50234">
    <property type="entry name" value="VWFA"/>
    <property type="match status" value="1"/>
</dbReference>
<feature type="domain" description="VWFA" evidence="3">
    <location>
        <begin position="395"/>
        <end position="574"/>
    </location>
</feature>
<gene>
    <name evidence="4" type="ORF">RB602_11715</name>
</gene>
<dbReference type="SMART" id="SM00327">
    <property type="entry name" value="VWA"/>
    <property type="match status" value="1"/>
</dbReference>
<dbReference type="Gene3D" id="3.40.50.300">
    <property type="entry name" value="P-loop containing nucleotide triphosphate hydrolases"/>
    <property type="match status" value="1"/>
</dbReference>
<feature type="compositionally biased region" description="Low complexity" evidence="2">
    <location>
        <begin position="309"/>
        <end position="341"/>
    </location>
</feature>
<accession>A0AA97F6U0</accession>
<comment type="similarity">
    <text evidence="1">Belongs to the Mg-chelatase subunits D/I family.</text>
</comment>
<dbReference type="Proteomes" id="UP001302429">
    <property type="component" value="Chromosome"/>
</dbReference>
<evidence type="ECO:0000313" key="5">
    <source>
        <dbReference type="Proteomes" id="UP001302429"/>
    </source>
</evidence>
<dbReference type="InterPro" id="IPR041628">
    <property type="entry name" value="ChlI/MoxR_AAA_lid"/>
</dbReference>
<keyword evidence="4" id="KW-0436">Ligase</keyword>
<dbReference type="Gene3D" id="3.40.50.410">
    <property type="entry name" value="von Willebrand factor, type A domain"/>
    <property type="match status" value="1"/>
</dbReference>
<dbReference type="InterPro" id="IPR002035">
    <property type="entry name" value="VWF_A"/>
</dbReference>
<reference evidence="4 5" key="1">
    <citation type="submission" date="2023-10" db="EMBL/GenBank/DDBJ databases">
        <title>Complete genome sequence of a Sphingomonadaceae bacterium.</title>
        <authorList>
            <person name="Yan C."/>
        </authorList>
    </citation>
    <scope>NUCLEOTIDE SEQUENCE [LARGE SCALE GENOMIC DNA]</scope>
    <source>
        <strain evidence="4 5">SCSIO 66989</strain>
    </source>
</reference>
<feature type="compositionally biased region" description="Acidic residues" evidence="2">
    <location>
        <begin position="249"/>
        <end position="277"/>
    </location>
</feature>
<dbReference type="Gene3D" id="1.10.8.80">
    <property type="entry name" value="Magnesium chelatase subunit I, C-Terminal domain"/>
    <property type="match status" value="1"/>
</dbReference>
<dbReference type="PANTHER" id="PTHR43473">
    <property type="entry name" value="MAGNESIUM-CHELATASE SUBUNIT CHLD, CHLOROPLASTIC"/>
    <property type="match status" value="1"/>
</dbReference>
<dbReference type="AlphaFoldDB" id="A0AA97F6U0"/>
<name>A0AA97F6U0_9SPHN</name>
<dbReference type="InterPro" id="IPR036465">
    <property type="entry name" value="vWFA_dom_sf"/>
</dbReference>
<dbReference type="Pfam" id="PF13519">
    <property type="entry name" value="VWA_2"/>
    <property type="match status" value="1"/>
</dbReference>
<evidence type="ECO:0000259" key="3">
    <source>
        <dbReference type="PROSITE" id="PS50234"/>
    </source>
</evidence>
<feature type="region of interest" description="Disordered" evidence="2">
    <location>
        <begin position="308"/>
        <end position="341"/>
    </location>
</feature>
<dbReference type="CDD" id="cd01451">
    <property type="entry name" value="vWA_Magnesium_chelatase"/>
    <property type="match status" value="1"/>
</dbReference>
<evidence type="ECO:0000313" key="4">
    <source>
        <dbReference type="EMBL" id="WOE74511.1"/>
    </source>
</evidence>
<dbReference type="InterPro" id="IPR041702">
    <property type="entry name" value="BchD/ChlD_VWA"/>
</dbReference>
<dbReference type="RefSeq" id="WP_317080767.1">
    <property type="nucleotide sequence ID" value="NZ_CP136594.1"/>
</dbReference>
<dbReference type="Pfam" id="PF17863">
    <property type="entry name" value="AAA_lid_2"/>
    <property type="match status" value="1"/>
</dbReference>
<evidence type="ECO:0000256" key="1">
    <source>
        <dbReference type="ARBA" id="ARBA00005799"/>
    </source>
</evidence>
<dbReference type="InterPro" id="IPR027417">
    <property type="entry name" value="P-loop_NTPase"/>
</dbReference>
<dbReference type="NCBIfam" id="NF009943">
    <property type="entry name" value="PRK13406.1"/>
    <property type="match status" value="1"/>
</dbReference>
<keyword evidence="5" id="KW-1185">Reference proteome</keyword>
<dbReference type="SUPFAM" id="SSF52540">
    <property type="entry name" value="P-loop containing nucleoside triphosphate hydrolases"/>
    <property type="match status" value="1"/>
</dbReference>
<dbReference type="EC" id="6.6.1.1" evidence="4"/>
<protein>
    <submittedName>
        <fullName evidence="4">Magnesium chelatase subunit D</fullName>
        <ecNumber evidence="4">6.6.1.1</ecNumber>
    </submittedName>
</protein>